<organism evidence="1 2">
    <name type="scientific">Marine Group I thaumarchaeote SCGC AAA799-N04</name>
    <dbReference type="NCBI Taxonomy" id="1502293"/>
    <lineage>
        <taxon>Archaea</taxon>
        <taxon>Nitrososphaerota</taxon>
        <taxon>Marine Group I</taxon>
    </lineage>
</organism>
<dbReference type="EMBL" id="JOKN01000043">
    <property type="protein sequence ID" value="KEQ55944.1"/>
    <property type="molecule type" value="Genomic_DNA"/>
</dbReference>
<accession>A0A081RL71</accession>
<keyword evidence="2" id="KW-1185">Reference proteome</keyword>
<gene>
    <name evidence="1" type="ORF">AAA799N04_01619</name>
</gene>
<protein>
    <submittedName>
        <fullName evidence="1">Uncharacterized protein</fullName>
    </submittedName>
</protein>
<dbReference type="Proteomes" id="UP000028059">
    <property type="component" value="Unassembled WGS sequence"/>
</dbReference>
<name>A0A081RL71_9ARCH</name>
<evidence type="ECO:0000313" key="1">
    <source>
        <dbReference type="EMBL" id="KEQ55944.1"/>
    </source>
</evidence>
<reference evidence="1 2" key="1">
    <citation type="submission" date="2014-06" db="EMBL/GenBank/DDBJ databases">
        <authorList>
            <person name="Ngugi D.K."/>
            <person name="Blom J."/>
            <person name="Alam I."/>
            <person name="Rashid M."/>
            <person name="Ba Alawi W."/>
            <person name="Zhang G."/>
            <person name="Hikmawan T."/>
            <person name="Guan Y."/>
            <person name="Antunes A."/>
            <person name="Siam R."/>
            <person name="ElDorry H."/>
            <person name="Bajic V."/>
            <person name="Stingl U."/>
        </authorList>
    </citation>
    <scope>NUCLEOTIDE SEQUENCE [LARGE SCALE GENOMIC DNA]</scope>
    <source>
        <strain evidence="1">SCGC AAA799-N04</strain>
    </source>
</reference>
<dbReference type="PATRIC" id="fig|1502293.3.peg.1503"/>
<dbReference type="AlphaFoldDB" id="A0A081RL71"/>
<comment type="caution">
    <text evidence="1">The sequence shown here is derived from an EMBL/GenBank/DDBJ whole genome shotgun (WGS) entry which is preliminary data.</text>
</comment>
<proteinExistence type="predicted"/>
<sequence>MSLQEFDALIDRMKLAFEYAENLGQYVDAAKILFQMNEQLPDDLQISLEELENPDLAKSFVMRYNSDIKSAIVDYRQRLMNF</sequence>
<evidence type="ECO:0000313" key="2">
    <source>
        <dbReference type="Proteomes" id="UP000028059"/>
    </source>
</evidence>